<feature type="transmembrane region" description="Helical" evidence="8">
    <location>
        <begin position="148"/>
        <end position="171"/>
    </location>
</feature>
<comment type="caution">
    <text evidence="9">The sequence shown here is derived from an EMBL/GenBank/DDBJ whole genome shotgun (WGS) entry which is preliminary data.</text>
</comment>
<keyword evidence="4" id="KW-1003">Cell membrane</keyword>
<feature type="transmembrane region" description="Helical" evidence="8">
    <location>
        <begin position="12"/>
        <end position="31"/>
    </location>
</feature>
<evidence type="ECO:0000256" key="8">
    <source>
        <dbReference type="SAM" id="Phobius"/>
    </source>
</evidence>
<keyword evidence="6 8" id="KW-1133">Transmembrane helix</keyword>
<dbReference type="Pfam" id="PF01594">
    <property type="entry name" value="AI-2E_transport"/>
    <property type="match status" value="1"/>
</dbReference>
<feature type="transmembrane region" description="Helical" evidence="8">
    <location>
        <begin position="37"/>
        <end position="55"/>
    </location>
</feature>
<name>A0A556MKQ8_9SPHI</name>
<reference evidence="9 10" key="1">
    <citation type="submission" date="2019-07" db="EMBL/GenBank/DDBJ databases">
        <authorList>
            <person name="Huq M.A."/>
        </authorList>
    </citation>
    <scope>NUCLEOTIDE SEQUENCE [LARGE SCALE GENOMIC DNA]</scope>
    <source>
        <strain evidence="9 10">MAH-19</strain>
    </source>
</reference>
<dbReference type="OrthoDB" id="9793390at2"/>
<keyword evidence="3" id="KW-0813">Transport</keyword>
<accession>A0A556MKQ8</accession>
<gene>
    <name evidence="9" type="ORF">FO440_11880</name>
</gene>
<feature type="transmembrane region" description="Helical" evidence="8">
    <location>
        <begin position="205"/>
        <end position="227"/>
    </location>
</feature>
<dbReference type="InterPro" id="IPR002549">
    <property type="entry name" value="AI-2E-like"/>
</dbReference>
<feature type="transmembrane region" description="Helical" evidence="8">
    <location>
        <begin position="273"/>
        <end position="293"/>
    </location>
</feature>
<evidence type="ECO:0000256" key="1">
    <source>
        <dbReference type="ARBA" id="ARBA00004651"/>
    </source>
</evidence>
<evidence type="ECO:0000256" key="4">
    <source>
        <dbReference type="ARBA" id="ARBA00022475"/>
    </source>
</evidence>
<keyword evidence="7 8" id="KW-0472">Membrane</keyword>
<dbReference type="RefSeq" id="WP_144248486.1">
    <property type="nucleotide sequence ID" value="NZ_VLPK01000002.1"/>
</dbReference>
<organism evidence="9 10">
    <name type="scientific">Mucilaginibacter corticis</name>
    <dbReference type="NCBI Taxonomy" id="2597670"/>
    <lineage>
        <taxon>Bacteria</taxon>
        <taxon>Pseudomonadati</taxon>
        <taxon>Bacteroidota</taxon>
        <taxon>Sphingobacteriia</taxon>
        <taxon>Sphingobacteriales</taxon>
        <taxon>Sphingobacteriaceae</taxon>
        <taxon>Mucilaginibacter</taxon>
    </lineage>
</organism>
<feature type="transmembrane region" description="Helical" evidence="8">
    <location>
        <begin position="233"/>
        <end position="261"/>
    </location>
</feature>
<dbReference type="PANTHER" id="PTHR21716:SF53">
    <property type="entry name" value="PERMEASE PERM-RELATED"/>
    <property type="match status" value="1"/>
</dbReference>
<evidence type="ECO:0000256" key="5">
    <source>
        <dbReference type="ARBA" id="ARBA00022692"/>
    </source>
</evidence>
<comment type="similarity">
    <text evidence="2">Belongs to the autoinducer-2 exporter (AI-2E) (TC 2.A.86) family.</text>
</comment>
<evidence type="ECO:0000313" key="10">
    <source>
        <dbReference type="Proteomes" id="UP000318733"/>
    </source>
</evidence>
<sequence>MVPKKIIAPFYERLSLVLIGIMSLGFLVIQGKDVLDPLIFGFLFAILLLPVSGFFERKLKFPRSVSSLISIILLVSFISGVLYLVGSQISRLMNDWPILQKQLAQSVNNISDWIESTFHYNLGRQKALLNTTEKKILSSGTEVVGTTFGAVSSLMLFYIFIMIFTFFILFYRKLLFTFVLQAFGKDNEVIVHDIIENIQSILRQYILGLLLEMIIVAAVACTAFWMIGIKYAVLLGIIVGLFNIIPYLGIFTALFLSVLITFATGPISNAVEVGVAVIVIHAIDSNVLLPTIVGSKVRLNALITFLGILLGEMVWGLSGMFLSIPMMAIFKIIFDRIESLKPWGYLLGGDYEFKKSAEKKMKTE</sequence>
<proteinExistence type="inferred from homology"/>
<feature type="transmembrane region" description="Helical" evidence="8">
    <location>
        <begin position="313"/>
        <end position="334"/>
    </location>
</feature>
<dbReference type="Proteomes" id="UP000318733">
    <property type="component" value="Unassembled WGS sequence"/>
</dbReference>
<dbReference type="PANTHER" id="PTHR21716">
    <property type="entry name" value="TRANSMEMBRANE PROTEIN"/>
    <property type="match status" value="1"/>
</dbReference>
<evidence type="ECO:0000256" key="3">
    <source>
        <dbReference type="ARBA" id="ARBA00022448"/>
    </source>
</evidence>
<comment type="subcellular location">
    <subcellularLocation>
        <location evidence="1">Cell membrane</location>
        <topology evidence="1">Multi-pass membrane protein</topology>
    </subcellularLocation>
</comment>
<keyword evidence="5 8" id="KW-0812">Transmembrane</keyword>
<keyword evidence="10" id="KW-1185">Reference proteome</keyword>
<evidence type="ECO:0000313" key="9">
    <source>
        <dbReference type="EMBL" id="TSJ40448.1"/>
    </source>
</evidence>
<dbReference type="GO" id="GO:0005886">
    <property type="term" value="C:plasma membrane"/>
    <property type="evidence" value="ECO:0007669"/>
    <property type="project" value="UniProtKB-SubCell"/>
</dbReference>
<feature type="transmembrane region" description="Helical" evidence="8">
    <location>
        <begin position="67"/>
        <end position="86"/>
    </location>
</feature>
<evidence type="ECO:0000256" key="2">
    <source>
        <dbReference type="ARBA" id="ARBA00009773"/>
    </source>
</evidence>
<evidence type="ECO:0000256" key="6">
    <source>
        <dbReference type="ARBA" id="ARBA00022989"/>
    </source>
</evidence>
<dbReference type="EMBL" id="VLPK01000002">
    <property type="protein sequence ID" value="TSJ40448.1"/>
    <property type="molecule type" value="Genomic_DNA"/>
</dbReference>
<dbReference type="AlphaFoldDB" id="A0A556MKQ8"/>
<protein>
    <submittedName>
        <fullName evidence="9">AI-2E family transporter</fullName>
    </submittedName>
</protein>
<evidence type="ECO:0000256" key="7">
    <source>
        <dbReference type="ARBA" id="ARBA00023136"/>
    </source>
</evidence>